<name>A0A6I3KI71_9HYPH</name>
<dbReference type="RefSeq" id="WP_154739970.1">
    <property type="nucleotide sequence ID" value="NZ_WMBQ01000002.1"/>
</dbReference>
<organism evidence="3 4">
    <name type="scientific">Hyphomicrobium album</name>
    <dbReference type="NCBI Taxonomy" id="2665159"/>
    <lineage>
        <taxon>Bacteria</taxon>
        <taxon>Pseudomonadati</taxon>
        <taxon>Pseudomonadota</taxon>
        <taxon>Alphaproteobacteria</taxon>
        <taxon>Hyphomicrobiales</taxon>
        <taxon>Hyphomicrobiaceae</taxon>
        <taxon>Hyphomicrobium</taxon>
    </lineage>
</organism>
<keyword evidence="4" id="KW-1185">Reference proteome</keyword>
<dbReference type="Proteomes" id="UP000440694">
    <property type="component" value="Unassembled WGS sequence"/>
</dbReference>
<evidence type="ECO:0000256" key="1">
    <source>
        <dbReference type="SAM" id="MobiDB-lite"/>
    </source>
</evidence>
<keyword evidence="2" id="KW-0732">Signal</keyword>
<evidence type="ECO:0000256" key="2">
    <source>
        <dbReference type="SAM" id="SignalP"/>
    </source>
</evidence>
<proteinExistence type="predicted"/>
<dbReference type="AlphaFoldDB" id="A0A6I3KI71"/>
<evidence type="ECO:0000313" key="3">
    <source>
        <dbReference type="EMBL" id="MTD95425.1"/>
    </source>
</evidence>
<protein>
    <submittedName>
        <fullName evidence="3">Uncharacterized protein</fullName>
    </submittedName>
</protein>
<evidence type="ECO:0000313" key="4">
    <source>
        <dbReference type="Proteomes" id="UP000440694"/>
    </source>
</evidence>
<feature type="signal peptide" evidence="2">
    <location>
        <begin position="1"/>
        <end position="20"/>
    </location>
</feature>
<comment type="caution">
    <text evidence="3">The sequence shown here is derived from an EMBL/GenBank/DDBJ whole genome shotgun (WGS) entry which is preliminary data.</text>
</comment>
<dbReference type="EMBL" id="WMBQ01000002">
    <property type="protein sequence ID" value="MTD95425.1"/>
    <property type="molecule type" value="Genomic_DNA"/>
</dbReference>
<feature type="chain" id="PRO_5026274022" evidence="2">
    <location>
        <begin position="21"/>
        <end position="208"/>
    </location>
</feature>
<feature type="region of interest" description="Disordered" evidence="1">
    <location>
        <begin position="178"/>
        <end position="208"/>
    </location>
</feature>
<sequence>MRLLSLFVVLLASISLARPAAPAVVFDDGHYTLAFEDQATLPDGEAGDAIAEFTLPGESVDNWSKLFAFHAYPEMGDDPLAAVETVGKVVKETNKDANYAIVTNDKTGEAIIDFLTWAPESDVMEFNVFKYARSADGRGLVAMQYAQHIKLVEIDVEGMRALRQRTVDEMATEDMTQAQDYFAKKRGRSASNAPQNGEPALARAGRDD</sequence>
<gene>
    <name evidence="3" type="ORF">GIW81_13885</name>
</gene>
<reference evidence="3 4" key="1">
    <citation type="submission" date="2019-11" db="EMBL/GenBank/DDBJ databases">
        <title>Identification of a novel strain.</title>
        <authorList>
            <person name="Xu Q."/>
            <person name="Wang G."/>
        </authorList>
    </citation>
    <scope>NUCLEOTIDE SEQUENCE [LARGE SCALE GENOMIC DNA]</scope>
    <source>
        <strain evidence="4">xq</strain>
    </source>
</reference>
<accession>A0A6I3KI71</accession>